<comment type="pathway">
    <text evidence="2 12">Glycan metabolism; pectin degradation; 2-dehydro-3-deoxy-D-gluconate from pectin: step 1/5.</text>
</comment>
<comment type="similarity">
    <text evidence="3">Belongs to the pectinesterase family.</text>
</comment>
<evidence type="ECO:0000256" key="3">
    <source>
        <dbReference type="ARBA" id="ARBA00008891"/>
    </source>
</evidence>
<dbReference type="OrthoDB" id="1373757at2759"/>
<dbReference type="UniPathway" id="UPA00545">
    <property type="reaction ID" value="UER00823"/>
</dbReference>
<name>A0A1S2XX30_CICAR</name>
<dbReference type="PaxDb" id="3827-XP_004495886.1"/>
<dbReference type="GeneID" id="101496748"/>
<organism evidence="14 15">
    <name type="scientific">Cicer arietinum</name>
    <name type="common">Chickpea</name>
    <name type="synonym">Garbanzo</name>
    <dbReference type="NCBI Taxonomy" id="3827"/>
    <lineage>
        <taxon>Eukaryota</taxon>
        <taxon>Viridiplantae</taxon>
        <taxon>Streptophyta</taxon>
        <taxon>Embryophyta</taxon>
        <taxon>Tracheophyta</taxon>
        <taxon>Spermatophyta</taxon>
        <taxon>Magnoliopsida</taxon>
        <taxon>eudicotyledons</taxon>
        <taxon>Gunneridae</taxon>
        <taxon>Pentapetalae</taxon>
        <taxon>rosids</taxon>
        <taxon>fabids</taxon>
        <taxon>Fabales</taxon>
        <taxon>Fabaceae</taxon>
        <taxon>Papilionoideae</taxon>
        <taxon>50 kb inversion clade</taxon>
        <taxon>NPAAA clade</taxon>
        <taxon>Hologalegina</taxon>
        <taxon>IRL clade</taxon>
        <taxon>Cicereae</taxon>
        <taxon>Cicer</taxon>
    </lineage>
</organism>
<keyword evidence="7 12" id="KW-0732">Signal</keyword>
<keyword evidence="6" id="KW-0964">Secreted</keyword>
<dbReference type="GO" id="GO:0030599">
    <property type="term" value="F:pectinesterase activity"/>
    <property type="evidence" value="ECO:0007669"/>
    <property type="project" value="UniProtKB-UniRule"/>
</dbReference>
<dbReference type="InterPro" id="IPR011050">
    <property type="entry name" value="Pectin_lyase_fold/virulence"/>
</dbReference>
<evidence type="ECO:0000256" key="12">
    <source>
        <dbReference type="RuleBase" id="RU000589"/>
    </source>
</evidence>
<dbReference type="eggNOG" id="ENOG502QTUS">
    <property type="taxonomic scope" value="Eukaryota"/>
</dbReference>
<reference evidence="15" key="2">
    <citation type="submission" date="2025-08" db="UniProtKB">
        <authorList>
            <consortium name="RefSeq"/>
        </authorList>
    </citation>
    <scope>IDENTIFICATION</scope>
    <source>
        <tissue evidence="15">Etiolated seedlings</tissue>
    </source>
</reference>
<reference evidence="14" key="1">
    <citation type="journal article" date="2013" name="Nat. Biotechnol.">
        <title>Draft genome sequence of chickpea (Cicer arietinum) provides a resource for trait improvement.</title>
        <authorList>
            <person name="Varshney R.K."/>
            <person name="Song C."/>
            <person name="Saxena R.K."/>
            <person name="Azam S."/>
            <person name="Yu S."/>
            <person name="Sharpe A.G."/>
            <person name="Cannon S."/>
            <person name="Baek J."/>
            <person name="Rosen B.D."/>
            <person name="Tar'an B."/>
            <person name="Millan T."/>
            <person name="Zhang X."/>
            <person name="Ramsay L.D."/>
            <person name="Iwata A."/>
            <person name="Wang Y."/>
            <person name="Nelson W."/>
            <person name="Farmer A.D."/>
            <person name="Gaur P.M."/>
            <person name="Soderlund C."/>
            <person name="Penmetsa R.V."/>
            <person name="Xu C."/>
            <person name="Bharti A.K."/>
            <person name="He W."/>
            <person name="Winter P."/>
            <person name="Zhao S."/>
            <person name="Hane J.K."/>
            <person name="Carrasquilla-Garcia N."/>
            <person name="Condie J.A."/>
            <person name="Upadhyaya H.D."/>
            <person name="Luo M.C."/>
            <person name="Thudi M."/>
            <person name="Gowda C.L."/>
            <person name="Singh N.P."/>
            <person name="Lichtenzveig J."/>
            <person name="Gali K.K."/>
            <person name="Rubio J."/>
            <person name="Nadarajan N."/>
            <person name="Dolezel J."/>
            <person name="Bansal K.C."/>
            <person name="Xu X."/>
            <person name="Edwards D."/>
            <person name="Zhang G."/>
            <person name="Kahl G."/>
            <person name="Gil J."/>
            <person name="Singh K.B."/>
            <person name="Datta S.K."/>
            <person name="Jackson S.A."/>
            <person name="Wang J."/>
            <person name="Cook D.R."/>
        </authorList>
    </citation>
    <scope>NUCLEOTIDE SEQUENCE [LARGE SCALE GENOMIC DNA]</scope>
    <source>
        <strain evidence="14">cv. CDC Frontier</strain>
    </source>
</reference>
<protein>
    <recommendedName>
        <fullName evidence="4 12">Pectinesterase</fullName>
        <ecNumber evidence="4 12">3.1.1.11</ecNumber>
    </recommendedName>
</protein>
<sequence length="380" mass="43425">MVRITHFQFILFLLSLLYFNCSSEMQGDFDKWISWNVKDYQKKTILENKLKVLSATEQGLDLKLRQAESKIVRITVNQNGTADFKTITEAINSIPLNNTRRYIVSIAPGTYREKITIPKKKPFITFLGDAMDRPTITGNDTKGMIGRDGTELKTFNTSTVAVEARYFIAININFENTARHDNASKEEQGVALRVSANKTAFYNCSFYGAQDTLYDHKGLHYFKNCLIKGTVDFIFGYGRSFYENCHIHSTTKTKSYITAQRRSKNTSMASGFSFKNSKVTGSGQTYLGRPWGNYSRVVFSYTYMDNTILPEGWSDWNHEHRYLNAYYGEYKCSGPGSNLSERVPWARNLTDQEAQPFLGTHFIEGNTWLISPSNSSSTYF</sequence>
<dbReference type="PANTHER" id="PTHR31321:SF81">
    <property type="entry name" value="PECTINESTERASE"/>
    <property type="match status" value="1"/>
</dbReference>
<comment type="subcellular location">
    <subcellularLocation>
        <location evidence="1">Secreted</location>
        <location evidence="1">Cell wall</location>
    </subcellularLocation>
</comment>
<evidence type="ECO:0000313" key="14">
    <source>
        <dbReference type="Proteomes" id="UP000087171"/>
    </source>
</evidence>
<dbReference type="STRING" id="3827.A0A1S2XX30"/>
<dbReference type="InterPro" id="IPR000070">
    <property type="entry name" value="Pectinesterase_cat"/>
</dbReference>
<dbReference type="PANTHER" id="PTHR31321">
    <property type="entry name" value="ACYL-COA THIOESTER HYDROLASE YBHC-RELATED"/>
    <property type="match status" value="1"/>
</dbReference>
<dbReference type="Pfam" id="PF01095">
    <property type="entry name" value="Pectinesterase"/>
    <property type="match status" value="1"/>
</dbReference>
<evidence type="ECO:0000256" key="7">
    <source>
        <dbReference type="ARBA" id="ARBA00022729"/>
    </source>
</evidence>
<proteinExistence type="inferred from homology"/>
<evidence type="ECO:0000256" key="1">
    <source>
        <dbReference type="ARBA" id="ARBA00004191"/>
    </source>
</evidence>
<dbReference type="GO" id="GO:0042545">
    <property type="term" value="P:cell wall modification"/>
    <property type="evidence" value="ECO:0007669"/>
    <property type="project" value="UniProtKB-UniRule"/>
</dbReference>
<dbReference type="SUPFAM" id="SSF51126">
    <property type="entry name" value="Pectin lyase-like"/>
    <property type="match status" value="1"/>
</dbReference>
<evidence type="ECO:0000256" key="8">
    <source>
        <dbReference type="ARBA" id="ARBA00022801"/>
    </source>
</evidence>
<dbReference type="GO" id="GO:0045490">
    <property type="term" value="P:pectin catabolic process"/>
    <property type="evidence" value="ECO:0007669"/>
    <property type="project" value="UniProtKB-UniRule"/>
</dbReference>
<keyword evidence="5" id="KW-0134">Cell wall</keyword>
<evidence type="ECO:0000313" key="15">
    <source>
        <dbReference type="RefSeq" id="XP_004495886.1"/>
    </source>
</evidence>
<dbReference type="FunFam" id="2.160.20.10:FF:000008">
    <property type="entry name" value="Pectinesterase"/>
    <property type="match status" value="1"/>
</dbReference>
<evidence type="ECO:0000256" key="6">
    <source>
        <dbReference type="ARBA" id="ARBA00022525"/>
    </source>
</evidence>
<feature type="signal peptide" evidence="12">
    <location>
        <begin position="1"/>
        <end position="23"/>
    </location>
</feature>
<dbReference type="Gene3D" id="2.160.20.10">
    <property type="entry name" value="Single-stranded right-handed beta-helix, Pectin lyase-like"/>
    <property type="match status" value="1"/>
</dbReference>
<dbReference type="InterPro" id="IPR033131">
    <property type="entry name" value="Pectinesterase_Asp_AS"/>
</dbReference>
<dbReference type="Proteomes" id="UP000087171">
    <property type="component" value="Chromosome Ca4"/>
</dbReference>
<dbReference type="PROSITE" id="PS00503">
    <property type="entry name" value="PECTINESTERASE_2"/>
    <property type="match status" value="1"/>
</dbReference>
<gene>
    <name evidence="15" type="primary">LOC101496748</name>
</gene>
<comment type="catalytic activity">
    <reaction evidence="10 12">
        <text>[(1-&gt;4)-alpha-D-galacturonosyl methyl ester](n) + n H2O = [(1-&gt;4)-alpha-D-galacturonosyl](n) + n methanol + n H(+)</text>
        <dbReference type="Rhea" id="RHEA:22380"/>
        <dbReference type="Rhea" id="RHEA-COMP:14570"/>
        <dbReference type="Rhea" id="RHEA-COMP:14573"/>
        <dbReference type="ChEBI" id="CHEBI:15377"/>
        <dbReference type="ChEBI" id="CHEBI:15378"/>
        <dbReference type="ChEBI" id="CHEBI:17790"/>
        <dbReference type="ChEBI" id="CHEBI:140522"/>
        <dbReference type="ChEBI" id="CHEBI:140523"/>
        <dbReference type="EC" id="3.1.1.11"/>
    </reaction>
</comment>
<evidence type="ECO:0000256" key="10">
    <source>
        <dbReference type="ARBA" id="ARBA00047928"/>
    </source>
</evidence>
<dbReference type="AlphaFoldDB" id="A0A1S2XX30"/>
<evidence type="ECO:0000256" key="5">
    <source>
        <dbReference type="ARBA" id="ARBA00022512"/>
    </source>
</evidence>
<dbReference type="RefSeq" id="XP_004495886.1">
    <property type="nucleotide sequence ID" value="XM_004495829.3"/>
</dbReference>
<evidence type="ECO:0000256" key="11">
    <source>
        <dbReference type="PROSITE-ProRule" id="PRU10040"/>
    </source>
</evidence>
<keyword evidence="8 12" id="KW-0378">Hydrolase</keyword>
<keyword evidence="14" id="KW-1185">Reference proteome</keyword>
<accession>A0A1S2XX30</accession>
<evidence type="ECO:0000256" key="9">
    <source>
        <dbReference type="ARBA" id="ARBA00023085"/>
    </source>
</evidence>
<evidence type="ECO:0000256" key="4">
    <source>
        <dbReference type="ARBA" id="ARBA00013229"/>
    </source>
</evidence>
<dbReference type="KEGG" id="cam:101496748"/>
<keyword evidence="9 12" id="KW-0063">Aspartyl esterase</keyword>
<feature type="chain" id="PRO_5010002252" description="Pectinesterase" evidence="12">
    <location>
        <begin position="24"/>
        <end position="380"/>
    </location>
</feature>
<feature type="domain" description="Pectinesterase catalytic" evidence="13">
    <location>
        <begin position="74"/>
        <end position="366"/>
    </location>
</feature>
<evidence type="ECO:0000256" key="2">
    <source>
        <dbReference type="ARBA" id="ARBA00005184"/>
    </source>
</evidence>
<evidence type="ECO:0000259" key="13">
    <source>
        <dbReference type="Pfam" id="PF01095"/>
    </source>
</evidence>
<dbReference type="InterPro" id="IPR012334">
    <property type="entry name" value="Pectin_lyas_fold"/>
</dbReference>
<feature type="active site" evidence="11">
    <location>
        <position position="232"/>
    </location>
</feature>
<dbReference type="EC" id="3.1.1.11" evidence="4 12"/>